<evidence type="ECO:0000313" key="3">
    <source>
        <dbReference type="Proteomes" id="UP000054408"/>
    </source>
</evidence>
<dbReference type="RefSeq" id="XP_013759354.1">
    <property type="nucleotide sequence ID" value="XM_013903900.1"/>
</dbReference>
<organism evidence="2 3">
    <name type="scientific">Thecamonas trahens ATCC 50062</name>
    <dbReference type="NCBI Taxonomy" id="461836"/>
    <lineage>
        <taxon>Eukaryota</taxon>
        <taxon>Apusozoa</taxon>
        <taxon>Apusomonadida</taxon>
        <taxon>Apusomonadidae</taxon>
        <taxon>Thecamonas</taxon>
    </lineage>
</organism>
<evidence type="ECO:0000313" key="2">
    <source>
        <dbReference type="EMBL" id="KNC47876.1"/>
    </source>
</evidence>
<feature type="region of interest" description="Disordered" evidence="1">
    <location>
        <begin position="482"/>
        <end position="539"/>
    </location>
</feature>
<feature type="compositionally biased region" description="Low complexity" evidence="1">
    <location>
        <begin position="482"/>
        <end position="502"/>
    </location>
</feature>
<dbReference type="AlphaFoldDB" id="A0A0L0D6Z8"/>
<feature type="region of interest" description="Disordered" evidence="1">
    <location>
        <begin position="177"/>
        <end position="207"/>
    </location>
</feature>
<evidence type="ECO:0000256" key="1">
    <source>
        <dbReference type="SAM" id="MobiDB-lite"/>
    </source>
</evidence>
<gene>
    <name evidence="2" type="ORF">AMSG_04106</name>
</gene>
<protein>
    <submittedName>
        <fullName evidence="2">Uncharacterized protein</fullName>
    </submittedName>
</protein>
<dbReference type="EMBL" id="GL349448">
    <property type="protein sequence ID" value="KNC47876.1"/>
    <property type="molecule type" value="Genomic_DNA"/>
</dbReference>
<keyword evidence="3" id="KW-1185">Reference proteome</keyword>
<accession>A0A0L0D6Z8</accession>
<proteinExistence type="predicted"/>
<feature type="region of interest" description="Disordered" evidence="1">
    <location>
        <begin position="403"/>
        <end position="427"/>
    </location>
</feature>
<sequence>MVVAPCRTGRAAFPRVEIRATGTTLETLAEHHYLVWDLTYADGGRVKLCKRCPRPPYDHIIAFRLGHPPATVVAHGSAWDVETMAAMDATEVVASGVHPPMRYGSLEAEPADDDDSDEPGVRRFKVSAGCNSHFHGNKRFRLTVTLVETDEGGKVLRTSVCSSPMIKIVSKFLGKKKKKSSSANNSARSSKKEGTGSGKSATEASSVNIDAARKRDAAAAELTVEERIAKIPKLAVGTSVPSGFSATPPLVPMTPFDASGSTMMGGRGTIPGLTPRMTPGSSGSSGMSKTATPGSVCLPLDASIDSIAAMPAGSLLLQGISLFSPAKSPVSFPSMNSAMSTLQSFLDNSSSSFDVNRPAAQLPRTSNPSDPQSLFEALGPYNIDAPISQQALPSLFSGADRTVENGVSDLGSSPAPRAPPGAVPGGSEVATSVDRILSCAQLFHTLSSSAQRKFLRTICASFPEYTLVEEDPVHSVVCIESTPSTPTSAAPTPASAAPLTAAGGIAPNSAFGEPVSASTSAPAAVPASSKPRSSQPTTA</sequence>
<dbReference type="Proteomes" id="UP000054408">
    <property type="component" value="Unassembled WGS sequence"/>
</dbReference>
<name>A0A0L0D6Z8_THETB</name>
<feature type="compositionally biased region" description="Low complexity" evidence="1">
    <location>
        <begin position="514"/>
        <end position="539"/>
    </location>
</feature>
<reference evidence="2 3" key="1">
    <citation type="submission" date="2010-05" db="EMBL/GenBank/DDBJ databases">
        <title>The Genome Sequence of Thecamonas trahens ATCC 50062.</title>
        <authorList>
            <consortium name="The Broad Institute Genome Sequencing Platform"/>
            <person name="Russ C."/>
            <person name="Cuomo C."/>
            <person name="Shea T."/>
            <person name="Young S.K."/>
            <person name="Zeng Q."/>
            <person name="Koehrsen M."/>
            <person name="Haas B."/>
            <person name="Borodovsky M."/>
            <person name="Guigo R."/>
            <person name="Alvarado L."/>
            <person name="Berlin A."/>
            <person name="Bochicchio J."/>
            <person name="Borenstein D."/>
            <person name="Chapman S."/>
            <person name="Chen Z."/>
            <person name="Freedman E."/>
            <person name="Gellesch M."/>
            <person name="Goldberg J."/>
            <person name="Griggs A."/>
            <person name="Gujja S."/>
            <person name="Heilman E."/>
            <person name="Heiman D."/>
            <person name="Hepburn T."/>
            <person name="Howarth C."/>
            <person name="Jen D."/>
            <person name="Larson L."/>
            <person name="Mehta T."/>
            <person name="Park D."/>
            <person name="Pearson M."/>
            <person name="Roberts A."/>
            <person name="Saif S."/>
            <person name="Shenoy N."/>
            <person name="Sisk P."/>
            <person name="Stolte C."/>
            <person name="Sykes S."/>
            <person name="Thomson T."/>
            <person name="Walk T."/>
            <person name="White J."/>
            <person name="Yandava C."/>
            <person name="Burger G."/>
            <person name="Gray M.W."/>
            <person name="Holland P.W.H."/>
            <person name="King N."/>
            <person name="Lang F.B.F."/>
            <person name="Roger A.J."/>
            <person name="Ruiz-Trillo I."/>
            <person name="Lander E."/>
            <person name="Nusbaum C."/>
        </authorList>
    </citation>
    <scope>NUCLEOTIDE SEQUENCE [LARGE SCALE GENOMIC DNA]</scope>
    <source>
        <strain evidence="2 3">ATCC 50062</strain>
    </source>
</reference>
<dbReference type="GeneID" id="25563669"/>